<evidence type="ECO:0008006" key="3">
    <source>
        <dbReference type="Google" id="ProtNLM"/>
    </source>
</evidence>
<dbReference type="Pfam" id="PF01904">
    <property type="entry name" value="DUF72"/>
    <property type="match status" value="1"/>
</dbReference>
<dbReference type="STRING" id="456.Ljor_1105"/>
<dbReference type="Proteomes" id="UP000055035">
    <property type="component" value="Unassembled WGS sequence"/>
</dbReference>
<dbReference type="InterPro" id="IPR002763">
    <property type="entry name" value="DUF72"/>
</dbReference>
<organism evidence="1 2">
    <name type="scientific">Legionella jordanis</name>
    <dbReference type="NCBI Taxonomy" id="456"/>
    <lineage>
        <taxon>Bacteria</taxon>
        <taxon>Pseudomonadati</taxon>
        <taxon>Pseudomonadota</taxon>
        <taxon>Gammaproteobacteria</taxon>
        <taxon>Legionellales</taxon>
        <taxon>Legionellaceae</taxon>
        <taxon>Legionella</taxon>
    </lineage>
</organism>
<evidence type="ECO:0000313" key="1">
    <source>
        <dbReference type="EMBL" id="KTD16799.1"/>
    </source>
</evidence>
<dbReference type="RefSeq" id="WP_058470629.1">
    <property type="nucleotide sequence ID" value="NZ_CAAAIC010000002.1"/>
</dbReference>
<dbReference type="EMBL" id="LNYJ01000011">
    <property type="protein sequence ID" value="KTD16799.1"/>
    <property type="molecule type" value="Genomic_DNA"/>
</dbReference>
<dbReference type="InterPro" id="IPR036520">
    <property type="entry name" value="UPF0759_sf"/>
</dbReference>
<proteinExistence type="predicted"/>
<evidence type="ECO:0000313" key="2">
    <source>
        <dbReference type="Proteomes" id="UP000055035"/>
    </source>
</evidence>
<accession>A0A0W0V9P2</accession>
<dbReference type="SUPFAM" id="SSF117396">
    <property type="entry name" value="TM1631-like"/>
    <property type="match status" value="1"/>
</dbReference>
<sequence length="246" mass="28912">MAVKGFHIGTSGWSYKGWIGDFYPENLSTTKMLSQYAKCFGSVEVNTSFYGTPKKKTITTWCADTPQEFIFSCKASRYITHLKRLHDAKDALAYLYNAFEPFAEKLGPILFQLPPRFHVDVKRLLEFLNLLSKDYDYTFEFRDRSWLCDEIYDILQTHEISLCFYDFRGYRSPEIVTGNFIYLRLHGPEPQPYQGHYSQQVLAEYADKFIHWQEEGKPVYCYFDNDQKVCAPHDAMQLIQELSTRL</sequence>
<dbReference type="Gene3D" id="3.20.20.410">
    <property type="entry name" value="Protein of unknown function UPF0759"/>
    <property type="match status" value="1"/>
</dbReference>
<protein>
    <recommendedName>
        <fullName evidence="3">DUF72 domain-containing protein</fullName>
    </recommendedName>
</protein>
<dbReference type="AlphaFoldDB" id="A0A0W0V9P2"/>
<reference evidence="1 2" key="1">
    <citation type="submission" date="2015-11" db="EMBL/GenBank/DDBJ databases">
        <title>Genomic analysis of 38 Legionella species identifies large and diverse effector repertoires.</title>
        <authorList>
            <person name="Burstein D."/>
            <person name="Amaro F."/>
            <person name="Zusman T."/>
            <person name="Lifshitz Z."/>
            <person name="Cohen O."/>
            <person name="Gilbert J.A."/>
            <person name="Pupko T."/>
            <person name="Shuman H.A."/>
            <person name="Segal G."/>
        </authorList>
    </citation>
    <scope>NUCLEOTIDE SEQUENCE [LARGE SCALE GENOMIC DNA]</scope>
    <source>
        <strain evidence="1 2">BL-540</strain>
    </source>
</reference>
<name>A0A0W0V9P2_9GAMM</name>
<dbReference type="PANTHER" id="PTHR30348">
    <property type="entry name" value="UNCHARACTERIZED PROTEIN YECE"/>
    <property type="match status" value="1"/>
</dbReference>
<comment type="caution">
    <text evidence="1">The sequence shown here is derived from an EMBL/GenBank/DDBJ whole genome shotgun (WGS) entry which is preliminary data.</text>
</comment>
<dbReference type="OrthoDB" id="9780310at2"/>
<dbReference type="PANTHER" id="PTHR30348:SF4">
    <property type="entry name" value="DUF72 DOMAIN-CONTAINING PROTEIN"/>
    <property type="match status" value="1"/>
</dbReference>
<dbReference type="PATRIC" id="fig|456.5.peg.1176"/>
<gene>
    <name evidence="1" type="ORF">Ljor_1105</name>
</gene>
<keyword evidence="2" id="KW-1185">Reference proteome</keyword>